<comment type="caution">
    <text evidence="1">The sequence shown here is derived from an EMBL/GenBank/DDBJ whole genome shotgun (WGS) entry which is preliminary data.</text>
</comment>
<protein>
    <submittedName>
        <fullName evidence="1">Uncharacterized protein</fullName>
    </submittedName>
</protein>
<dbReference type="Proteomes" id="UP000601435">
    <property type="component" value="Unassembled WGS sequence"/>
</dbReference>
<keyword evidence="2" id="KW-1185">Reference proteome</keyword>
<proteinExistence type="predicted"/>
<organism evidence="1 2">
    <name type="scientific">Symbiodinium necroappetens</name>
    <dbReference type="NCBI Taxonomy" id="1628268"/>
    <lineage>
        <taxon>Eukaryota</taxon>
        <taxon>Sar</taxon>
        <taxon>Alveolata</taxon>
        <taxon>Dinophyceae</taxon>
        <taxon>Suessiales</taxon>
        <taxon>Symbiodiniaceae</taxon>
        <taxon>Symbiodinium</taxon>
    </lineage>
</organism>
<evidence type="ECO:0000313" key="1">
    <source>
        <dbReference type="EMBL" id="CAE7793778.1"/>
    </source>
</evidence>
<dbReference type="AlphaFoldDB" id="A0A812YSJ7"/>
<dbReference type="OrthoDB" id="435132at2759"/>
<reference evidence="1" key="1">
    <citation type="submission" date="2021-02" db="EMBL/GenBank/DDBJ databases">
        <authorList>
            <person name="Dougan E. K."/>
            <person name="Rhodes N."/>
            <person name="Thang M."/>
            <person name="Chan C."/>
        </authorList>
    </citation>
    <scope>NUCLEOTIDE SEQUENCE</scope>
</reference>
<sequence length="82" mass="9224">MVETPHLDGTPMTGLILLRSRLDQHKLANIDCSTDGILTPFCNMCMRLEPSAVCNDQNFCQPSLNHFAIRTTCPRPKYLTES</sequence>
<gene>
    <name evidence="1" type="ORF">SNEC2469_LOCUS23344</name>
</gene>
<feature type="non-terminal residue" evidence="1">
    <location>
        <position position="82"/>
    </location>
</feature>
<evidence type="ECO:0000313" key="2">
    <source>
        <dbReference type="Proteomes" id="UP000601435"/>
    </source>
</evidence>
<dbReference type="EMBL" id="CAJNJA010043452">
    <property type="protein sequence ID" value="CAE7793778.1"/>
    <property type="molecule type" value="Genomic_DNA"/>
</dbReference>
<name>A0A812YSJ7_9DINO</name>
<accession>A0A812YSJ7</accession>